<dbReference type="SUPFAM" id="SSF48179">
    <property type="entry name" value="6-phosphogluconate dehydrogenase C-terminal domain-like"/>
    <property type="match status" value="3"/>
</dbReference>
<keyword evidence="9 12" id="KW-0100">Branched-chain amino acid biosynthesis</keyword>
<evidence type="ECO:0000256" key="11">
    <source>
        <dbReference type="ARBA" id="ARBA00030593"/>
    </source>
</evidence>
<accession>A0ABQ8IK18</accession>
<feature type="binding site" evidence="12">
    <location>
        <position position="1149"/>
    </location>
    <ligand>
        <name>Mg(2+)</name>
        <dbReference type="ChEBI" id="CHEBI:18420"/>
        <label>2</label>
    </ligand>
</feature>
<comment type="pathway">
    <text evidence="2">Amino-acid biosynthesis; L-valine biosynthesis; L-valine from pyruvate: step 2/4.</text>
</comment>
<evidence type="ECO:0000256" key="10">
    <source>
        <dbReference type="ARBA" id="ARBA00030209"/>
    </source>
</evidence>
<evidence type="ECO:0000256" key="6">
    <source>
        <dbReference type="ARBA" id="ARBA00022723"/>
    </source>
</evidence>
<dbReference type="InterPro" id="IPR013023">
    <property type="entry name" value="KARI"/>
</dbReference>
<sequence length="1254" mass="136269">MAATCFTPFLSAQTPSSKAAKPAARTVPTLNFSVLSSTSKPLRALKATSNGNGSGVGSAIGARMVSMPAIKPPASLDFETSVFKKEKVSLAGHDEYIVRGGRDFFKLLPDAFKGIKQIGVIGWGSQGPAQAQNLRDSLAEAKSDIVVKIGLRMGSRSFAEARAAGFTEENGTLGDIYETVSGSDLVLLLISDAAQADNYEKLFSHMKPNSILGLSHGFLLGHLQSMGLDFPKNISVIAVCPKGMGPSVRRLYIQGKEGNGAGINSSFAVHQDVDGRSTDVALGWSVALGSPFTFATTLEQEYKSDIFGERGILLGAVHGIVESLFRRYTENGMSEYLAYKNTVECITGIISKTISTQGMLAVYNSLSEEGRKEFEAAYSASYYPFMDILYGCYEDVATGSEIRSVVLAGRRFYDKDGLPAFPMGKIDQTRMWKVGERVRSALPGGDLGPVYPFTAGVYVALMMAQLKQLSAINALDFGAFMPLNLFKVTAIKYEIEILRKKEHSYSEIINESVIGSVDSVTPFMDARGVSFMVDKCSTTARLGSRKWAPRFDYILTQQALGAITQAVLVEIDNGAPVNRDLISNFLSDPVHGAIEVFAQLRPTADISVPADSDSVRLEQLGKRLNVRIRRTIAIRKQSRVFGHVELSQSVSPLSSTGKSFPNGGDSDFLYSIPLCTDTVFKGRKTSRWNPSWSQFWLSLLTSKQLRALKATRNGKGSGVGSAIGARMVSMPAIKPPVSLDFETSVFQKEKVSLAGHDEYIVRGGRDLFKLLPDAFKGIKQIGVIGWGSQGPAQAQNLRDSLAEAKSDIVVKIGLRMGSRSFAEARAAGFTEENGTLGDIYETVSGSDLVLLLISDAAQADNYEKLFSHMKPNSILGLSHGFLLGHLQSMGLDFPKNISVIAVCPKGMGPSVRRLYVQGKEVNGAGINSSFAVHQVRPLSLIFIATDVALGWSVALGSPFTFATTLEQEYKSDIFGERGILLGAVHGIVESLFRRYTENGMTEDLAYKNTVECITGTISKIISTQGMLAVYNSLCEEGRKEFEAAYSASYYPCMDILYECYEDVATGSEIRSVVLAGRRFYDKDGLPAFPMGKIDLTRLWKVGERVRSARPAGDLGPLYPFTAGVYVALMMAQIEILRKKGHSYSEIINESVIESVDSMNPFMHARGVSFMVDNCSTTAQLGSRKWAPRFDYFLTQQALVAIDNGAPVNRDLISNFLSDPVHGAIEVCAQLRPTVDISVPADADFVRPELRQSSN</sequence>
<keyword evidence="7 12" id="KW-0460">Magnesium</keyword>
<feature type="binding site" evidence="12">
    <location>
        <position position="1175"/>
    </location>
    <ligand>
        <name>substrate</name>
    </ligand>
</feature>
<organism evidence="15 16">
    <name type="scientific">Xanthoceras sorbifolium</name>
    <dbReference type="NCBI Taxonomy" id="99658"/>
    <lineage>
        <taxon>Eukaryota</taxon>
        <taxon>Viridiplantae</taxon>
        <taxon>Streptophyta</taxon>
        <taxon>Embryophyta</taxon>
        <taxon>Tracheophyta</taxon>
        <taxon>Spermatophyta</taxon>
        <taxon>Magnoliopsida</taxon>
        <taxon>eudicotyledons</taxon>
        <taxon>Gunneridae</taxon>
        <taxon>Pentapetalae</taxon>
        <taxon>rosids</taxon>
        <taxon>malvids</taxon>
        <taxon>Sapindales</taxon>
        <taxon>Sapindaceae</taxon>
        <taxon>Xanthoceroideae</taxon>
        <taxon>Xanthoceras</taxon>
    </lineage>
</organism>
<feature type="domain" description="KARI N-terminal Rossmann" evidence="13">
    <location>
        <begin position="98"/>
        <end position="296"/>
    </location>
</feature>
<evidence type="ECO:0000313" key="16">
    <source>
        <dbReference type="Proteomes" id="UP000827721"/>
    </source>
</evidence>
<feature type="binding site" evidence="12">
    <location>
        <position position="976"/>
    </location>
    <ligand>
        <name>Mg(2+)</name>
        <dbReference type="ChEBI" id="CHEBI:18420"/>
        <label>1</label>
    </ligand>
</feature>
<dbReference type="Gene3D" id="1.10.1040.10">
    <property type="entry name" value="N-(1-d-carboxylethyl)-l-norvaline Dehydrogenase, domain 2"/>
    <property type="match status" value="3"/>
</dbReference>
<feature type="domain" description="KARI N-terminal Rossmann" evidence="13">
    <location>
        <begin position="761"/>
        <end position="963"/>
    </location>
</feature>
<feature type="binding site" evidence="12">
    <location>
        <position position="305"/>
    </location>
    <ligand>
        <name>Mg(2+)</name>
        <dbReference type="ChEBI" id="CHEBI:18420"/>
        <label>1</label>
    </ligand>
</feature>
<name>A0ABQ8IK18_9ROSI</name>
<comment type="caution">
    <text evidence="15">The sequence shown here is derived from an EMBL/GenBank/DDBJ whole genome shotgun (WGS) entry which is preliminary data.</text>
</comment>
<comment type="cofactor">
    <cofactor evidence="1">
        <name>Mg(2+)</name>
        <dbReference type="ChEBI" id="CHEBI:18420"/>
    </cofactor>
</comment>
<feature type="binding site" evidence="12">
    <location>
        <position position="1153"/>
    </location>
    <ligand>
        <name>Mg(2+)</name>
        <dbReference type="ChEBI" id="CHEBI:18420"/>
        <label>2</label>
    </ligand>
</feature>
<protein>
    <recommendedName>
        <fullName evidence="11">Acetohydroxy-acid reductoisomerase</fullName>
    </recommendedName>
    <alternativeName>
        <fullName evidence="10">Alpha-keto-beta-hydroxylacyl reductoisomerase</fullName>
    </alternativeName>
</protein>
<dbReference type="InterPro" id="IPR008927">
    <property type="entry name" value="6-PGluconate_DH-like_C_sf"/>
</dbReference>
<evidence type="ECO:0000256" key="7">
    <source>
        <dbReference type="ARBA" id="ARBA00022842"/>
    </source>
</evidence>
<evidence type="ECO:0000313" key="15">
    <source>
        <dbReference type="EMBL" id="KAH7577039.1"/>
    </source>
</evidence>
<feature type="domain" description="KARI C-terminal knotted" evidence="14">
    <location>
        <begin position="964"/>
        <end position="1112"/>
    </location>
</feature>
<dbReference type="SUPFAM" id="SSF51735">
    <property type="entry name" value="NAD(P)-binding Rossmann-fold domains"/>
    <property type="match status" value="2"/>
</dbReference>
<dbReference type="PANTHER" id="PTHR21371">
    <property type="entry name" value="KETOL-ACID REDUCTOISOMERASE, MITOCHONDRIAL"/>
    <property type="match status" value="1"/>
</dbReference>
<dbReference type="Pfam" id="PF07991">
    <property type="entry name" value="KARI_N"/>
    <property type="match status" value="2"/>
</dbReference>
<proteinExistence type="inferred from homology"/>
<evidence type="ECO:0000256" key="9">
    <source>
        <dbReference type="ARBA" id="ARBA00023304"/>
    </source>
</evidence>
<feature type="binding site" evidence="12">
    <location>
        <position position="972"/>
    </location>
    <ligand>
        <name>Mg(2+)</name>
        <dbReference type="ChEBI" id="CHEBI:18420"/>
        <label>1</label>
    </ligand>
</feature>
<comment type="similarity">
    <text evidence="4 12">Belongs to the ketol-acid reductoisomerase family.</text>
</comment>
<keyword evidence="5 12" id="KW-0028">Amino-acid biosynthesis</keyword>
<gene>
    <name evidence="15" type="ORF">JRO89_XS01G0196400</name>
</gene>
<evidence type="ECO:0000256" key="1">
    <source>
        <dbReference type="ARBA" id="ARBA00001946"/>
    </source>
</evidence>
<dbReference type="InterPro" id="IPR036291">
    <property type="entry name" value="NAD(P)-bd_dom_sf"/>
</dbReference>
<dbReference type="PANTHER" id="PTHR21371:SF1">
    <property type="entry name" value="KETOL-ACID REDUCTOISOMERASE, MITOCHONDRIAL"/>
    <property type="match status" value="1"/>
</dbReference>
<reference evidence="15 16" key="1">
    <citation type="submission" date="2021-02" db="EMBL/GenBank/DDBJ databases">
        <title>Plant Genome Project.</title>
        <authorList>
            <person name="Zhang R.-G."/>
        </authorList>
    </citation>
    <scope>NUCLEOTIDE SEQUENCE [LARGE SCALE GENOMIC DNA]</scope>
    <source>
        <tissue evidence="15">Leaves</tissue>
    </source>
</reference>
<evidence type="ECO:0000256" key="8">
    <source>
        <dbReference type="ARBA" id="ARBA00023002"/>
    </source>
</evidence>
<dbReference type="PROSITE" id="PS51851">
    <property type="entry name" value="KARI_C"/>
    <property type="match status" value="4"/>
</dbReference>
<feature type="binding site" evidence="12">
    <location>
        <position position="537"/>
    </location>
    <ligand>
        <name>substrate</name>
    </ligand>
</feature>
<dbReference type="InterPro" id="IPR013116">
    <property type="entry name" value="KARI_N"/>
</dbReference>
<feature type="domain" description="KARI C-terminal knotted" evidence="14">
    <location>
        <begin position="297"/>
        <end position="445"/>
    </location>
</feature>
<dbReference type="Pfam" id="PF01450">
    <property type="entry name" value="KARI_C"/>
    <property type="match status" value="2"/>
</dbReference>
<comment type="pathway">
    <text evidence="3">Amino-acid biosynthesis; L-isoleucine biosynthesis; L-isoleucine from 2-oxobutanoate: step 2/4.</text>
</comment>
<keyword evidence="8 12" id="KW-0560">Oxidoreductase</keyword>
<evidence type="ECO:0000256" key="4">
    <source>
        <dbReference type="ARBA" id="ARBA00010318"/>
    </source>
</evidence>
<comment type="caution">
    <text evidence="12">Lacks conserved residue(s) required for the propagation of feature annotation.</text>
</comment>
<evidence type="ECO:0000256" key="5">
    <source>
        <dbReference type="ARBA" id="ARBA00022605"/>
    </source>
</evidence>
<feature type="binding site" evidence="12">
    <location>
        <position position="305"/>
    </location>
    <ligand>
        <name>Mg(2+)</name>
        <dbReference type="ChEBI" id="CHEBI:18420"/>
        <label>2</label>
    </ligand>
</feature>
<dbReference type="Proteomes" id="UP000827721">
    <property type="component" value="Unassembled WGS sequence"/>
</dbReference>
<feature type="domain" description="KARI C-terminal knotted" evidence="14">
    <location>
        <begin position="1113"/>
        <end position="1249"/>
    </location>
</feature>
<evidence type="ECO:0000259" key="13">
    <source>
        <dbReference type="PROSITE" id="PS51850"/>
    </source>
</evidence>
<dbReference type="Gene3D" id="3.40.50.720">
    <property type="entry name" value="NAD(P)-binding Rossmann-like Domain"/>
    <property type="match status" value="2"/>
</dbReference>
<evidence type="ECO:0000256" key="2">
    <source>
        <dbReference type="ARBA" id="ARBA00004864"/>
    </source>
</evidence>
<feature type="binding site" evidence="12">
    <location>
        <position position="309"/>
    </location>
    <ligand>
        <name>Mg(2+)</name>
        <dbReference type="ChEBI" id="CHEBI:18420"/>
        <label>1</label>
    </ligand>
</feature>
<dbReference type="EMBL" id="JAFEMO010000001">
    <property type="protein sequence ID" value="KAH7577039.1"/>
    <property type="molecule type" value="Genomic_DNA"/>
</dbReference>
<evidence type="ECO:0000256" key="3">
    <source>
        <dbReference type="ARBA" id="ARBA00004885"/>
    </source>
</evidence>
<feature type="binding site" evidence="12">
    <location>
        <position position="367"/>
    </location>
    <ligand>
        <name>substrate</name>
    </ligand>
</feature>
<evidence type="ECO:0000256" key="12">
    <source>
        <dbReference type="PROSITE-ProRule" id="PRU01198"/>
    </source>
</evidence>
<feature type="binding site" evidence="12">
    <location>
        <position position="972"/>
    </location>
    <ligand>
        <name>Mg(2+)</name>
        <dbReference type="ChEBI" id="CHEBI:18420"/>
        <label>2</label>
    </ligand>
</feature>
<keyword evidence="16" id="KW-1185">Reference proteome</keyword>
<evidence type="ECO:0000259" key="14">
    <source>
        <dbReference type="PROSITE" id="PS51851"/>
    </source>
</evidence>
<dbReference type="InterPro" id="IPR000506">
    <property type="entry name" value="KARI_C"/>
</dbReference>
<dbReference type="PROSITE" id="PS51850">
    <property type="entry name" value="KARI_N"/>
    <property type="match status" value="2"/>
</dbReference>
<dbReference type="InterPro" id="IPR013328">
    <property type="entry name" value="6PGD_dom2"/>
</dbReference>
<feature type="domain" description="KARI C-terminal knotted" evidence="14">
    <location>
        <begin position="488"/>
        <end position="619"/>
    </location>
</feature>
<keyword evidence="6 12" id="KW-0479">Metal-binding</keyword>